<dbReference type="Proteomes" id="UP000176493">
    <property type="component" value="Unassembled WGS sequence"/>
</dbReference>
<dbReference type="GO" id="GO:0051301">
    <property type="term" value="P:cell division"/>
    <property type="evidence" value="ECO:0007669"/>
    <property type="project" value="UniProtKB-KW"/>
</dbReference>
<keyword evidence="1" id="KW-0472">Membrane</keyword>
<keyword evidence="1" id="KW-0812">Transmembrane</keyword>
<comment type="caution">
    <text evidence="3">The sequence shown here is derived from an EMBL/GenBank/DDBJ whole genome shotgun (WGS) entry which is preliminary data.</text>
</comment>
<dbReference type="EMBL" id="MHRJ01000002">
    <property type="protein sequence ID" value="OHA23600.1"/>
    <property type="molecule type" value="Genomic_DNA"/>
</dbReference>
<name>A0A1G2MI47_9BACT</name>
<evidence type="ECO:0000259" key="2">
    <source>
        <dbReference type="Pfam" id="PF03799"/>
    </source>
</evidence>
<keyword evidence="1" id="KW-1133">Transmembrane helix</keyword>
<dbReference type="Gene3D" id="3.40.50.11690">
    <property type="entry name" value="Cell division protein FtsQ/DivIB"/>
    <property type="match status" value="1"/>
</dbReference>
<evidence type="ECO:0000313" key="3">
    <source>
        <dbReference type="EMBL" id="OHA23600.1"/>
    </source>
</evidence>
<dbReference type="Pfam" id="PF03799">
    <property type="entry name" value="FtsQ_DivIB_C"/>
    <property type="match status" value="1"/>
</dbReference>
<gene>
    <name evidence="3" type="ORF">A2W52_02740</name>
</gene>
<feature type="transmembrane region" description="Helical" evidence="1">
    <location>
        <begin position="21"/>
        <end position="42"/>
    </location>
</feature>
<dbReference type="InterPro" id="IPR045335">
    <property type="entry name" value="FtsQ_C_sf"/>
</dbReference>
<organism evidence="3 4">
    <name type="scientific">Candidatus Taylorbacteria bacterium RIFCSPHIGHO2_02_49_25</name>
    <dbReference type="NCBI Taxonomy" id="1802305"/>
    <lineage>
        <taxon>Bacteria</taxon>
        <taxon>Candidatus Tayloriibacteriota</taxon>
    </lineage>
</organism>
<protein>
    <recommendedName>
        <fullName evidence="2">Cell division protein FtsQ/DivIB C-terminal domain-containing protein</fullName>
    </recommendedName>
</protein>
<dbReference type="AlphaFoldDB" id="A0A1G2MI47"/>
<sequence>MSRRKPLRSRRLARKERRKKFRNIFLFSLLGIGIVSWTVYGFSRPNFRIARIEVAGFNRVNDALIRNAVKQALAGSYLGFIPKSHALLYPQSELRATLLRDFPIFASVSLSLRNLSTLRVSVREREAEALWCTAGKECFLLDSAGVAFAPAGESAGKMYYRFDGKGGAPDLGKHVIEAGRLGALLRFLKKLEHEGLAARVVSLKEQDEFEVLLQSGTRLLLRGENYDSTLITLQTLLEQDGLFSRKDGALGAAYIDLRYGNKIYFKPK</sequence>
<dbReference type="InterPro" id="IPR005548">
    <property type="entry name" value="Cell_div_FtsQ/DivIB_C"/>
</dbReference>
<evidence type="ECO:0000313" key="4">
    <source>
        <dbReference type="Proteomes" id="UP000176493"/>
    </source>
</evidence>
<reference evidence="3 4" key="1">
    <citation type="journal article" date="2016" name="Nat. Commun.">
        <title>Thousands of microbial genomes shed light on interconnected biogeochemical processes in an aquifer system.</title>
        <authorList>
            <person name="Anantharaman K."/>
            <person name="Brown C.T."/>
            <person name="Hug L.A."/>
            <person name="Sharon I."/>
            <person name="Castelle C.J."/>
            <person name="Probst A.J."/>
            <person name="Thomas B.C."/>
            <person name="Singh A."/>
            <person name="Wilkins M.J."/>
            <person name="Karaoz U."/>
            <person name="Brodie E.L."/>
            <person name="Williams K.H."/>
            <person name="Hubbard S.S."/>
            <person name="Banfield J.F."/>
        </authorList>
    </citation>
    <scope>NUCLEOTIDE SEQUENCE [LARGE SCALE GENOMIC DNA]</scope>
</reference>
<accession>A0A1G2MI47</accession>
<proteinExistence type="predicted"/>
<evidence type="ECO:0000256" key="1">
    <source>
        <dbReference type="SAM" id="Phobius"/>
    </source>
</evidence>
<feature type="domain" description="Cell division protein FtsQ/DivIB C-terminal" evidence="2">
    <location>
        <begin position="129"/>
        <end position="258"/>
    </location>
</feature>